<dbReference type="GeneID" id="83605764"/>
<accession>A0AAW9K484</accession>
<dbReference type="PANTHER" id="PTHR33221:SF9">
    <property type="entry name" value="RRF2 FAMILY PROTEIN"/>
    <property type="match status" value="1"/>
</dbReference>
<comment type="caution">
    <text evidence="1">The sequence shown here is derived from an EMBL/GenBank/DDBJ whole genome shotgun (WGS) entry which is preliminary data.</text>
</comment>
<dbReference type="RefSeq" id="WP_057001132.1">
    <property type="nucleotide sequence ID" value="NZ_CAJGUR010000002.1"/>
</dbReference>
<dbReference type="PANTHER" id="PTHR33221">
    <property type="entry name" value="WINGED HELIX-TURN-HELIX TRANSCRIPTIONAL REGULATOR, RRF2 FAMILY"/>
    <property type="match status" value="1"/>
</dbReference>
<protein>
    <submittedName>
        <fullName evidence="1">Rrf2 family transcriptional regulator</fullName>
    </submittedName>
</protein>
<dbReference type="InterPro" id="IPR000944">
    <property type="entry name" value="Tscrpt_reg_Rrf2"/>
</dbReference>
<evidence type="ECO:0000313" key="2">
    <source>
        <dbReference type="Proteomes" id="UP001290462"/>
    </source>
</evidence>
<dbReference type="PROSITE" id="PS51197">
    <property type="entry name" value="HTH_RRF2_2"/>
    <property type="match status" value="1"/>
</dbReference>
<proteinExistence type="predicted"/>
<dbReference type="Proteomes" id="UP001290462">
    <property type="component" value="Unassembled WGS sequence"/>
</dbReference>
<gene>
    <name evidence="1" type="ORF">RAK27_05915</name>
</gene>
<dbReference type="GO" id="GO:0005829">
    <property type="term" value="C:cytosol"/>
    <property type="evidence" value="ECO:0007669"/>
    <property type="project" value="TreeGrafter"/>
</dbReference>
<dbReference type="InterPro" id="IPR036388">
    <property type="entry name" value="WH-like_DNA-bd_sf"/>
</dbReference>
<dbReference type="Pfam" id="PF02082">
    <property type="entry name" value="Rrf2"/>
    <property type="match status" value="1"/>
</dbReference>
<dbReference type="GO" id="GO:0003700">
    <property type="term" value="F:DNA-binding transcription factor activity"/>
    <property type="evidence" value="ECO:0007669"/>
    <property type="project" value="TreeGrafter"/>
</dbReference>
<evidence type="ECO:0000313" key="1">
    <source>
        <dbReference type="EMBL" id="MDZ5758192.1"/>
    </source>
</evidence>
<reference evidence="1" key="1">
    <citation type="submission" date="2023-08" db="EMBL/GenBank/DDBJ databases">
        <title>Genomic characterization of piscicolin 126 produced by Carnobacterium maltaromaticum CM22 strain isolated from salmon (Salmo salar).</title>
        <authorList>
            <person name="Gonzalez-Gragera E."/>
            <person name="Garcia-Lopez J.D."/>
            <person name="Teso-Perez C."/>
            <person name="Gimenez-Hernandez I."/>
            <person name="Peralta-Sanchez J.M."/>
            <person name="Valdivia E."/>
            <person name="Montalban-Lopez M."/>
            <person name="Martin-Platero A.M."/>
            <person name="Banos A."/>
            <person name="Martinez-Bueno M."/>
        </authorList>
    </citation>
    <scope>NUCLEOTIDE SEQUENCE</scope>
    <source>
        <strain evidence="1">CM22</strain>
    </source>
</reference>
<name>A0AAW9K484_CARML</name>
<dbReference type="Gene3D" id="1.10.10.10">
    <property type="entry name" value="Winged helix-like DNA-binding domain superfamily/Winged helix DNA-binding domain"/>
    <property type="match status" value="1"/>
</dbReference>
<dbReference type="SUPFAM" id="SSF46785">
    <property type="entry name" value="Winged helix' DNA-binding domain"/>
    <property type="match status" value="1"/>
</dbReference>
<organism evidence="1 2">
    <name type="scientific">Carnobacterium maltaromaticum</name>
    <name type="common">Carnobacterium piscicola</name>
    <dbReference type="NCBI Taxonomy" id="2751"/>
    <lineage>
        <taxon>Bacteria</taxon>
        <taxon>Bacillati</taxon>
        <taxon>Bacillota</taxon>
        <taxon>Bacilli</taxon>
        <taxon>Lactobacillales</taxon>
        <taxon>Carnobacteriaceae</taxon>
        <taxon>Carnobacterium</taxon>
    </lineage>
</organism>
<dbReference type="InterPro" id="IPR036390">
    <property type="entry name" value="WH_DNA-bd_sf"/>
</dbReference>
<dbReference type="EMBL" id="JAVBVO010000003">
    <property type="protein sequence ID" value="MDZ5758192.1"/>
    <property type="molecule type" value="Genomic_DNA"/>
</dbReference>
<dbReference type="AlphaFoldDB" id="A0AAW9K484"/>
<dbReference type="NCBIfam" id="TIGR00738">
    <property type="entry name" value="rrf2_super"/>
    <property type="match status" value="1"/>
</dbReference>
<sequence length="177" mass="19427">MKLNKSLEQAICIITLLATQDKAIPVTSSVINHRLNGSPTYIKKLMRKLVVNNLVTSVSGNNGGFTLVHSPDDISILQIVEAVEGKVSTYPNSGLIDVVFQDMQVAANQGEVVLAETFEQADSLWSQYLAKQSVADLLYKTLGRNAIPVLNWNELDEHKSLLKKVFNSVSSAEVDEK</sequence>